<feature type="domain" description="Serine aminopeptidase S33" evidence="1">
    <location>
        <begin position="25"/>
        <end position="256"/>
    </location>
</feature>
<proteinExistence type="predicted"/>
<keyword evidence="3" id="KW-1185">Reference proteome</keyword>
<organism evidence="2 3">
    <name type="scientific">Mesobacillus foraminis</name>
    <dbReference type="NCBI Taxonomy" id="279826"/>
    <lineage>
        <taxon>Bacteria</taxon>
        <taxon>Bacillati</taxon>
        <taxon>Bacillota</taxon>
        <taxon>Bacilli</taxon>
        <taxon>Bacillales</taxon>
        <taxon>Bacillaceae</taxon>
        <taxon>Mesobacillus</taxon>
    </lineage>
</organism>
<dbReference type="Gene3D" id="3.40.50.1820">
    <property type="entry name" value="alpha/beta hydrolase"/>
    <property type="match status" value="1"/>
</dbReference>
<dbReference type="InterPro" id="IPR000073">
    <property type="entry name" value="AB_hydrolase_1"/>
</dbReference>
<dbReference type="InterPro" id="IPR029058">
    <property type="entry name" value="AB_hydrolase_fold"/>
</dbReference>
<dbReference type="SUPFAM" id="SSF53474">
    <property type="entry name" value="alpha/beta-Hydrolases"/>
    <property type="match status" value="1"/>
</dbReference>
<evidence type="ECO:0000259" key="1">
    <source>
        <dbReference type="Pfam" id="PF12146"/>
    </source>
</evidence>
<reference evidence="2 3" key="1">
    <citation type="journal article" date="2015" name="Stand. Genomic Sci.">
        <title>Genomic Encyclopedia of Bacterial and Archaeal Type Strains, Phase III: the genomes of soil and plant-associated and newly described type strains.</title>
        <authorList>
            <person name="Whitman W.B."/>
            <person name="Woyke T."/>
            <person name="Klenk H.P."/>
            <person name="Zhou Y."/>
            <person name="Lilburn T.G."/>
            <person name="Beck B.J."/>
            <person name="De Vos P."/>
            <person name="Vandamme P."/>
            <person name="Eisen J.A."/>
            <person name="Garrity G."/>
            <person name="Hugenholtz P."/>
            <person name="Kyrpides N.C."/>
        </authorList>
    </citation>
    <scope>NUCLEOTIDE SEQUENCE [LARGE SCALE GENOMIC DNA]</scope>
    <source>
        <strain evidence="2 3">CV53</strain>
    </source>
</reference>
<sequence length="288" mass="32148">MTTQGTFHGTDGAELYYRINEPESRPKAAVILIHGFGDHSGGLQNLSKSLVQNRYCVYALDLRGHGKSSGKRGFISSWDEFRGDLQELQRLVALERPTLPLFIVGHSMGGVITLDYALDHQTGISGAAVISPAISYKATPLEKFGITIMGKLKPDFSFTKKGNFHLHVKDPELQAKLNPEGLRHNTVTPGLGRGLLHAIDRVEEEAGNIQLPFLLQYGLDDRITPPEKLREFFSHVGSPDKRVYEYALAKHRPFDENGREVVLEDLTCWLDQQVEKAQRVSIKFAGRT</sequence>
<protein>
    <submittedName>
        <fullName evidence="2">Alpha-beta hydrolase superfamily lysophospholipase</fullName>
    </submittedName>
</protein>
<name>A0A4R2BJN6_9BACI</name>
<dbReference type="RefSeq" id="WP_132004724.1">
    <property type="nucleotide sequence ID" value="NZ_JABUHM010000015.1"/>
</dbReference>
<dbReference type="PRINTS" id="PR00111">
    <property type="entry name" value="ABHYDROLASE"/>
</dbReference>
<accession>A0A4R2BJN6</accession>
<evidence type="ECO:0000313" key="2">
    <source>
        <dbReference type="EMBL" id="TCN26299.1"/>
    </source>
</evidence>
<gene>
    <name evidence="2" type="ORF">EV146_104409</name>
</gene>
<dbReference type="AlphaFoldDB" id="A0A4R2BJN6"/>
<dbReference type="Pfam" id="PF12146">
    <property type="entry name" value="Hydrolase_4"/>
    <property type="match status" value="1"/>
</dbReference>
<dbReference type="PANTHER" id="PTHR11614">
    <property type="entry name" value="PHOSPHOLIPASE-RELATED"/>
    <property type="match status" value="1"/>
</dbReference>
<dbReference type="EMBL" id="SLVV01000004">
    <property type="protein sequence ID" value="TCN26299.1"/>
    <property type="molecule type" value="Genomic_DNA"/>
</dbReference>
<keyword evidence="2" id="KW-0378">Hydrolase</keyword>
<dbReference type="GO" id="GO:0016787">
    <property type="term" value="F:hydrolase activity"/>
    <property type="evidence" value="ECO:0007669"/>
    <property type="project" value="UniProtKB-KW"/>
</dbReference>
<dbReference type="Proteomes" id="UP000295689">
    <property type="component" value="Unassembled WGS sequence"/>
</dbReference>
<evidence type="ECO:0000313" key="3">
    <source>
        <dbReference type="Proteomes" id="UP000295689"/>
    </source>
</evidence>
<dbReference type="InterPro" id="IPR022742">
    <property type="entry name" value="Hydrolase_4"/>
</dbReference>
<comment type="caution">
    <text evidence="2">The sequence shown here is derived from an EMBL/GenBank/DDBJ whole genome shotgun (WGS) entry which is preliminary data.</text>
</comment>
<dbReference type="InterPro" id="IPR051044">
    <property type="entry name" value="MAG_DAG_Lipase"/>
</dbReference>